<dbReference type="SUPFAM" id="SSF56399">
    <property type="entry name" value="ADP-ribosylation"/>
    <property type="match status" value="1"/>
</dbReference>
<sequence length="286" mass="32589">MVESKEGFRHVVACLPNMGKHNKAPYASTCMNLRVALSQSLHAAQYTGRRIISSQSFAQVAPRVDEFELFTRRLNWLLRHGAVPPVMTIRPDGFVRLDDVRNLWLFRKLSPPEFDELLARDESQSFKIIQEYDPRMGTDALWIRARKGHTIKAIDWSVKRFLSPEEIPMLVYSVDFDTWMHVQYRGISPQLTDGLIELHPTTPTENFGHAAGRVFIFLDIVKMLAAGIPLWRSTRFRLAWLTTGDANGALPPQMFSKVIKVDVDRETILSVPRAENTEQKVALGSS</sequence>
<dbReference type="OrthoDB" id="419694at2759"/>
<proteinExistence type="predicted"/>
<dbReference type="PANTHER" id="PTHR12684">
    <property type="entry name" value="PUTATIVE PHOSPHOTRANSFERASE"/>
    <property type="match status" value="1"/>
</dbReference>
<evidence type="ECO:0000313" key="4">
    <source>
        <dbReference type="EMBL" id="KAF7345394.1"/>
    </source>
</evidence>
<dbReference type="GO" id="GO:0006388">
    <property type="term" value="P:tRNA splicing, via endonucleolytic cleavage and ligation"/>
    <property type="evidence" value="ECO:0007669"/>
    <property type="project" value="TreeGrafter"/>
</dbReference>
<comment type="catalytic activity">
    <reaction evidence="3">
        <text>2'-phospho-[ligated tRNA] + NAD(+) = mature tRNA + ADP-alpha-D-ribose 1'',2''-cyclic phosphate + nicotinamide</text>
        <dbReference type="Rhea" id="RHEA:23324"/>
        <dbReference type="Rhea" id="RHEA-COMP:11106"/>
        <dbReference type="Rhea" id="RHEA-COMP:11107"/>
        <dbReference type="ChEBI" id="CHEBI:17154"/>
        <dbReference type="ChEBI" id="CHEBI:57540"/>
        <dbReference type="ChEBI" id="CHEBI:76596"/>
        <dbReference type="ChEBI" id="CHEBI:82883"/>
        <dbReference type="ChEBI" id="CHEBI:85027"/>
        <dbReference type="EC" id="2.7.1.160"/>
    </reaction>
</comment>
<evidence type="ECO:0000256" key="2">
    <source>
        <dbReference type="ARBA" id="ARBA00012007"/>
    </source>
</evidence>
<comment type="caution">
    <text evidence="4">The sequence shown here is derived from an EMBL/GenBank/DDBJ whole genome shotgun (WGS) entry which is preliminary data.</text>
</comment>
<dbReference type="AlphaFoldDB" id="A0A8H6XS16"/>
<keyword evidence="5" id="KW-1185">Reference proteome</keyword>
<reference evidence="4" key="1">
    <citation type="submission" date="2020-05" db="EMBL/GenBank/DDBJ databases">
        <title>Mycena genomes resolve the evolution of fungal bioluminescence.</title>
        <authorList>
            <person name="Tsai I.J."/>
        </authorList>
    </citation>
    <scope>NUCLEOTIDE SEQUENCE</scope>
    <source>
        <strain evidence="4">CCC161011</strain>
    </source>
</reference>
<comment type="function">
    <text evidence="1">Catalyzes the last step of tRNA splicing, the transfer of the splice junction 2'-phosphate from ligated tRNA to NAD to produce ADP-ribose 1''-2'' cyclic phosphate.</text>
</comment>
<dbReference type="InterPro" id="IPR042080">
    <property type="entry name" value="RNA_2'-PTrans_N"/>
</dbReference>
<evidence type="ECO:0000313" key="5">
    <source>
        <dbReference type="Proteomes" id="UP000620124"/>
    </source>
</evidence>
<protein>
    <recommendedName>
        <fullName evidence="2">2'-phosphotransferase</fullName>
        <ecNumber evidence="2">2.7.1.160</ecNumber>
    </recommendedName>
</protein>
<dbReference type="Gene3D" id="1.10.10.970">
    <property type="entry name" value="RNA 2'-phosphotransferase, Tpt1/KptA family, N-terminal domain"/>
    <property type="match status" value="1"/>
</dbReference>
<name>A0A8H6XS16_9AGAR</name>
<dbReference type="Pfam" id="PF01885">
    <property type="entry name" value="PTS_2-RNA"/>
    <property type="match status" value="1"/>
</dbReference>
<evidence type="ECO:0000256" key="1">
    <source>
        <dbReference type="ARBA" id="ARBA00003343"/>
    </source>
</evidence>
<dbReference type="EC" id="2.7.1.160" evidence="2"/>
<dbReference type="Proteomes" id="UP000620124">
    <property type="component" value="Unassembled WGS sequence"/>
</dbReference>
<dbReference type="GO" id="GO:0000215">
    <property type="term" value="F:tRNA 2'-phosphotransferase activity"/>
    <property type="evidence" value="ECO:0007669"/>
    <property type="project" value="UniProtKB-EC"/>
</dbReference>
<organism evidence="4 5">
    <name type="scientific">Mycena venus</name>
    <dbReference type="NCBI Taxonomy" id="2733690"/>
    <lineage>
        <taxon>Eukaryota</taxon>
        <taxon>Fungi</taxon>
        <taxon>Dikarya</taxon>
        <taxon>Basidiomycota</taxon>
        <taxon>Agaricomycotina</taxon>
        <taxon>Agaricomycetes</taxon>
        <taxon>Agaricomycetidae</taxon>
        <taxon>Agaricales</taxon>
        <taxon>Marasmiineae</taxon>
        <taxon>Mycenaceae</taxon>
        <taxon>Mycena</taxon>
    </lineage>
</organism>
<dbReference type="PANTHER" id="PTHR12684:SF2">
    <property type="entry name" value="TRNA 2'-PHOSPHOTRANSFERASE 1"/>
    <property type="match status" value="1"/>
</dbReference>
<evidence type="ECO:0000256" key="3">
    <source>
        <dbReference type="ARBA" id="ARBA00047949"/>
    </source>
</evidence>
<dbReference type="EMBL" id="JACAZI010000013">
    <property type="protein sequence ID" value="KAF7345394.1"/>
    <property type="molecule type" value="Genomic_DNA"/>
</dbReference>
<dbReference type="InterPro" id="IPR002745">
    <property type="entry name" value="Ptrans_KptA/Tpt1"/>
</dbReference>
<accession>A0A8H6XS16</accession>
<gene>
    <name evidence="4" type="ORF">MVEN_01557400</name>
</gene>